<sequence>MVRVSAHRTSRKFPVRTSFSLALCFFLLAAASADAPIADASMRNDAAQVRLLVANGAEVNAAHGDGMTGLHWAAENGNSEIANILLESEADVEAVTRLGAYRPLHLAARRGHTSVIQLLLDASADPEVESTTGSVRPLHFAAASGNAAAVQAMITHGVELNAKESMWGQTPLMFAAAAGRTEVIRLLLQGGADFALTAAVIDMPSRDEFDRQDQQARRARMAETEQTVDRTGGARQGATDERLVASSSGGARSEQDLLLVQQRDRVNQPLSHAQLVGGYGGMTALLMAVRDGHTSTAFTLLDHGVEIDQVSAGDHTSPLLMALINGHFGLAMELFNRGADPTIASDAGATPLYIALNTEWIPKSRHPQPTHRLQQEVTYLDLMKAFLDAGVDLNARLTKQLWYTTFGDDYLRTNRTGATPFWRAAYGLDLRAMRLLIEYGADPNIPTQKPAGRSYRGGGAAQSGMLDPSGLPPVPIGGPGAWPIHAASGIGYGEGYAANIHRHVPESWVSSVRYLIEELGADVNARDHNGYTALHHAAARGDNELILYLVSQGADVSVVSRRGQTVADMANGPVQRILPFLSTVALLEGLGSQNNHNCVAC</sequence>
<reference evidence="4" key="1">
    <citation type="submission" date="2018-05" db="EMBL/GenBank/DDBJ databases">
        <authorList>
            <person name="Lanie J.A."/>
            <person name="Ng W.-L."/>
            <person name="Kazmierczak K.M."/>
            <person name="Andrzejewski T.M."/>
            <person name="Davidsen T.M."/>
            <person name="Wayne K.J."/>
            <person name="Tettelin H."/>
            <person name="Glass J.I."/>
            <person name="Rusch D."/>
            <person name="Podicherti R."/>
            <person name="Tsui H.-C.T."/>
            <person name="Winkler M.E."/>
        </authorList>
    </citation>
    <scope>NUCLEOTIDE SEQUENCE</scope>
</reference>
<dbReference type="SMART" id="SM00248">
    <property type="entry name" value="ANK"/>
    <property type="match status" value="10"/>
</dbReference>
<dbReference type="PROSITE" id="PS50297">
    <property type="entry name" value="ANK_REP_REGION"/>
    <property type="match status" value="6"/>
</dbReference>
<evidence type="ECO:0000313" key="4">
    <source>
        <dbReference type="EMBL" id="SVA79717.1"/>
    </source>
</evidence>
<dbReference type="Pfam" id="PF13637">
    <property type="entry name" value="Ank_4"/>
    <property type="match status" value="2"/>
</dbReference>
<dbReference type="SUPFAM" id="SSF48403">
    <property type="entry name" value="Ankyrin repeat"/>
    <property type="match status" value="2"/>
</dbReference>
<dbReference type="PANTHER" id="PTHR24123">
    <property type="entry name" value="ANKYRIN REPEAT-CONTAINING"/>
    <property type="match status" value="1"/>
</dbReference>
<dbReference type="InterPro" id="IPR051165">
    <property type="entry name" value="Multifunctional_ANK_Repeat"/>
</dbReference>
<dbReference type="InterPro" id="IPR002110">
    <property type="entry name" value="Ankyrin_rpt"/>
</dbReference>
<dbReference type="PANTHER" id="PTHR24123:SF33">
    <property type="entry name" value="PROTEIN HOS4"/>
    <property type="match status" value="1"/>
</dbReference>
<organism evidence="4">
    <name type="scientific">marine metagenome</name>
    <dbReference type="NCBI Taxonomy" id="408172"/>
    <lineage>
        <taxon>unclassified sequences</taxon>
        <taxon>metagenomes</taxon>
        <taxon>ecological metagenomes</taxon>
    </lineage>
</organism>
<evidence type="ECO:0000256" key="2">
    <source>
        <dbReference type="ARBA" id="ARBA00023043"/>
    </source>
</evidence>
<dbReference type="EMBL" id="UINC01018900">
    <property type="protein sequence ID" value="SVA79717.1"/>
    <property type="molecule type" value="Genomic_DNA"/>
</dbReference>
<protein>
    <submittedName>
        <fullName evidence="4">Uncharacterized protein</fullName>
    </submittedName>
</protein>
<dbReference type="Gene3D" id="1.25.40.20">
    <property type="entry name" value="Ankyrin repeat-containing domain"/>
    <property type="match status" value="5"/>
</dbReference>
<accession>A0A381YT91</accession>
<proteinExistence type="predicted"/>
<dbReference type="InterPro" id="IPR036770">
    <property type="entry name" value="Ankyrin_rpt-contain_sf"/>
</dbReference>
<dbReference type="PROSITE" id="PS50088">
    <property type="entry name" value="ANK_REPEAT"/>
    <property type="match status" value="8"/>
</dbReference>
<name>A0A381YT91_9ZZZZ</name>
<feature type="compositionally biased region" description="Basic and acidic residues" evidence="3">
    <location>
        <begin position="211"/>
        <end position="223"/>
    </location>
</feature>
<dbReference type="Pfam" id="PF12796">
    <property type="entry name" value="Ank_2"/>
    <property type="match status" value="1"/>
</dbReference>
<keyword evidence="1" id="KW-0677">Repeat</keyword>
<evidence type="ECO:0000256" key="1">
    <source>
        <dbReference type="ARBA" id="ARBA00022737"/>
    </source>
</evidence>
<gene>
    <name evidence="4" type="ORF">METZ01_LOCUS132571</name>
</gene>
<dbReference type="PRINTS" id="PR01415">
    <property type="entry name" value="ANKYRIN"/>
</dbReference>
<evidence type="ECO:0000256" key="3">
    <source>
        <dbReference type="SAM" id="MobiDB-lite"/>
    </source>
</evidence>
<feature type="region of interest" description="Disordered" evidence="3">
    <location>
        <begin position="211"/>
        <end position="250"/>
    </location>
</feature>
<dbReference type="Pfam" id="PF00023">
    <property type="entry name" value="Ank"/>
    <property type="match status" value="2"/>
</dbReference>
<dbReference type="AlphaFoldDB" id="A0A381YT91"/>
<keyword evidence="2" id="KW-0040">ANK repeat</keyword>